<sequence>MIHAIAFLAALQAPLAYAWSYNIVRTSNPQTPVADFHGVKVLSNLQRCTPLTNIGGNGEVDPATGMQIYQFAPQTFERQWARPVRYIAFWGDERCGGMPRYIVHWHDMVDTAQTILFDTIMEGSLGWGDQFHPILGVHSWQELPDGDRIWPGKIPQGGVAVLTRSSRPEELQVSYLVLKNVVAMEELISGSRRTMPRTDVKWGDYGTGVMTRPDIVRLSGTGREDTPSPVYQDEQEPVDNYNSLLPPVSDNNDDADEIQLIDGNQFRESLPRQAKPVLPPLENQAQRKNPVYNQNTGRIRNTPPARTKRRERSDTTKNKNLQQELQAQQDAYKNLQRQSQEQAQGQQRSSPNNQQGTNSQTSTSSPSLNFNGPDSKKLLDLREFWLGLGLEEELLVKRLKQLPNSIFLGLFQLAAAGRITIKQVAEYVLQFDADELQKIDQEQMKKAQLEVANRQELRNRWAQANQQVYQVVGQIELMRQLAQYQGLAQGANNWFDNYAANPYAGNAMNARWYSNPNMNSNMNIGGPSPMFSNFGGQQQMSNLGFQQMFGNPGVQQQMYGNQGQLYGNQGQMYGNQGQVYGNQGQMYGNQRQMYSNQGQMYGNQGQAYNNQGQTYSNQGQGYSNQMGQQGNYQPYQTQQTDQETKQESQIRLEDPFSRNLRSDEQLLDPTQPPRANHMPAEGGIGYLSAPPGTPMNPGPRDYSAGTNDYMEYLRMPNLMSQLPGFADAGQLGGFQRVTSDQLSELTAMLRSEGGGRPSADNAGTQRTGLSGGSTLAQMQEGMNAAMRRQENGGGMEEEVDDGQEYYDEVVKQEFEEF</sequence>
<feature type="compositionally biased region" description="Polar residues" evidence="1">
    <location>
        <begin position="283"/>
        <end position="299"/>
    </location>
</feature>
<accession>A0AAN8R9X4</accession>
<evidence type="ECO:0000256" key="2">
    <source>
        <dbReference type="SAM" id="SignalP"/>
    </source>
</evidence>
<feature type="compositionally biased region" description="Low complexity" evidence="1">
    <location>
        <begin position="627"/>
        <end position="641"/>
    </location>
</feature>
<reference evidence="3 4" key="1">
    <citation type="submission" date="2019-10" db="EMBL/GenBank/DDBJ databases">
        <authorList>
            <person name="Palmer J.M."/>
        </authorList>
    </citation>
    <scope>NUCLEOTIDE SEQUENCE [LARGE SCALE GENOMIC DNA]</scope>
    <source>
        <strain evidence="3 4">TWF718</strain>
    </source>
</reference>
<feature type="region of interest" description="Disordered" evidence="1">
    <location>
        <begin position="333"/>
        <end position="372"/>
    </location>
</feature>
<evidence type="ECO:0000313" key="3">
    <source>
        <dbReference type="EMBL" id="KAK6331922.1"/>
    </source>
</evidence>
<evidence type="ECO:0000256" key="1">
    <source>
        <dbReference type="SAM" id="MobiDB-lite"/>
    </source>
</evidence>
<dbReference type="EMBL" id="JAVHNR010000010">
    <property type="protein sequence ID" value="KAK6331922.1"/>
    <property type="molecule type" value="Genomic_DNA"/>
</dbReference>
<dbReference type="Proteomes" id="UP001313282">
    <property type="component" value="Unassembled WGS sequence"/>
</dbReference>
<comment type="caution">
    <text evidence="3">The sequence shown here is derived from an EMBL/GenBank/DDBJ whole genome shotgun (WGS) entry which is preliminary data.</text>
</comment>
<dbReference type="AlphaFoldDB" id="A0AAN8R9X4"/>
<evidence type="ECO:0000313" key="4">
    <source>
        <dbReference type="Proteomes" id="UP001313282"/>
    </source>
</evidence>
<organism evidence="3 4">
    <name type="scientific">Orbilia javanica</name>
    <dbReference type="NCBI Taxonomy" id="47235"/>
    <lineage>
        <taxon>Eukaryota</taxon>
        <taxon>Fungi</taxon>
        <taxon>Dikarya</taxon>
        <taxon>Ascomycota</taxon>
        <taxon>Pezizomycotina</taxon>
        <taxon>Orbiliomycetes</taxon>
        <taxon>Orbiliales</taxon>
        <taxon>Orbiliaceae</taxon>
        <taxon>Orbilia</taxon>
    </lineage>
</organism>
<keyword evidence="2" id="KW-0732">Signal</keyword>
<feature type="compositionally biased region" description="Polar residues" evidence="1">
    <location>
        <begin position="761"/>
        <end position="772"/>
    </location>
</feature>
<feature type="compositionally biased region" description="Polar residues" evidence="1">
    <location>
        <begin position="616"/>
        <end position="626"/>
    </location>
</feature>
<gene>
    <name evidence="3" type="ORF">TWF718_002460</name>
</gene>
<proteinExistence type="predicted"/>
<feature type="signal peptide" evidence="2">
    <location>
        <begin position="1"/>
        <end position="18"/>
    </location>
</feature>
<feature type="region of interest" description="Disordered" evidence="1">
    <location>
        <begin position="600"/>
        <end position="677"/>
    </location>
</feature>
<feature type="region of interest" description="Disordered" evidence="1">
    <location>
        <begin position="213"/>
        <end position="255"/>
    </location>
</feature>
<feature type="compositionally biased region" description="Low complexity" evidence="1">
    <location>
        <begin position="600"/>
        <end position="615"/>
    </location>
</feature>
<name>A0AAN8R9X4_9PEZI</name>
<feature type="chain" id="PRO_5043041566" evidence="2">
    <location>
        <begin position="19"/>
        <end position="817"/>
    </location>
</feature>
<feature type="region of interest" description="Disordered" evidence="1">
    <location>
        <begin position="751"/>
        <end position="772"/>
    </location>
</feature>
<keyword evidence="4" id="KW-1185">Reference proteome</keyword>
<feature type="region of interest" description="Disordered" evidence="1">
    <location>
        <begin position="267"/>
        <end position="320"/>
    </location>
</feature>
<protein>
    <submittedName>
        <fullName evidence="3">Uncharacterized protein</fullName>
    </submittedName>
</protein>
<feature type="compositionally biased region" description="Basic and acidic residues" evidence="1">
    <location>
        <begin position="642"/>
        <end position="664"/>
    </location>
</feature>
<feature type="compositionally biased region" description="Low complexity" evidence="1">
    <location>
        <begin position="336"/>
        <end position="367"/>
    </location>
</feature>